<dbReference type="PANTHER" id="PTHR15341:SF3">
    <property type="entry name" value="NUCLEAR NUCLEIC ACID-BINDING PROTEIN C1D"/>
    <property type="match status" value="1"/>
</dbReference>
<dbReference type="GO" id="GO:0005730">
    <property type="term" value="C:nucleolus"/>
    <property type="evidence" value="ECO:0007669"/>
    <property type="project" value="TreeGrafter"/>
</dbReference>
<keyword evidence="10" id="KW-1185">Reference proteome</keyword>
<keyword evidence="4 6" id="KW-0694">RNA-binding</keyword>
<evidence type="ECO:0000256" key="7">
    <source>
        <dbReference type="SAM" id="Coils"/>
    </source>
</evidence>
<dbReference type="AlphaFoldDB" id="A0AA35IYW2"/>
<dbReference type="GO" id="GO:0010468">
    <property type="term" value="P:regulation of gene expression"/>
    <property type="evidence" value="ECO:0007669"/>
    <property type="project" value="TreeGrafter"/>
</dbReference>
<dbReference type="RefSeq" id="XP_056082574.1">
    <property type="nucleotide sequence ID" value="XM_056222933.1"/>
</dbReference>
<evidence type="ECO:0000313" key="9">
    <source>
        <dbReference type="EMBL" id="CAI4039459.1"/>
    </source>
</evidence>
<evidence type="ECO:0000256" key="4">
    <source>
        <dbReference type="ARBA" id="ARBA00022884"/>
    </source>
</evidence>
<proteinExistence type="inferred from homology"/>
<organism evidence="9 10">
    <name type="scientific">Saccharomyces mikatae IFO 1815</name>
    <dbReference type="NCBI Taxonomy" id="226126"/>
    <lineage>
        <taxon>Eukaryota</taxon>
        <taxon>Fungi</taxon>
        <taxon>Dikarya</taxon>
        <taxon>Ascomycota</taxon>
        <taxon>Saccharomycotina</taxon>
        <taxon>Saccharomycetes</taxon>
        <taxon>Saccharomycetales</taxon>
        <taxon>Saccharomycetaceae</taxon>
        <taxon>Saccharomyces</taxon>
    </lineage>
</organism>
<dbReference type="GO" id="GO:0000178">
    <property type="term" value="C:exosome (RNase complex)"/>
    <property type="evidence" value="ECO:0007669"/>
    <property type="project" value="TreeGrafter"/>
</dbReference>
<dbReference type="Proteomes" id="UP001161438">
    <property type="component" value="Chromosome 8"/>
</dbReference>
<reference evidence="9" key="1">
    <citation type="submission" date="2022-10" db="EMBL/GenBank/DDBJ databases">
        <authorList>
            <person name="Byrne P K."/>
        </authorList>
    </citation>
    <scope>NUCLEOTIDE SEQUENCE</scope>
    <source>
        <strain evidence="9">IFO1815</strain>
    </source>
</reference>
<name>A0AA35IYW2_SACMI</name>
<feature type="region of interest" description="Disordered" evidence="8">
    <location>
        <begin position="129"/>
        <end position="187"/>
    </location>
</feature>
<dbReference type="Pfam" id="PF04000">
    <property type="entry name" value="Sas10_Utp3"/>
    <property type="match status" value="1"/>
</dbReference>
<dbReference type="GO" id="GO:0003677">
    <property type="term" value="F:DNA binding"/>
    <property type="evidence" value="ECO:0007669"/>
    <property type="project" value="TreeGrafter"/>
</dbReference>
<feature type="coiled-coil region" evidence="7">
    <location>
        <begin position="83"/>
        <end position="110"/>
    </location>
</feature>
<evidence type="ECO:0000256" key="5">
    <source>
        <dbReference type="ARBA" id="ARBA00023242"/>
    </source>
</evidence>
<evidence type="ECO:0000256" key="6">
    <source>
        <dbReference type="RuleBase" id="RU368003"/>
    </source>
</evidence>
<dbReference type="GeneID" id="80918670"/>
<dbReference type="InterPro" id="IPR011082">
    <property type="entry name" value="Exosome-assoc_fac/DNA_repair"/>
</dbReference>
<feature type="compositionally biased region" description="Basic residues" evidence="8">
    <location>
        <begin position="165"/>
        <end position="175"/>
    </location>
</feature>
<evidence type="ECO:0000256" key="8">
    <source>
        <dbReference type="SAM" id="MobiDB-lite"/>
    </source>
</evidence>
<dbReference type="EMBL" id="OX365764">
    <property type="protein sequence ID" value="CAI4039459.1"/>
    <property type="molecule type" value="Genomic_DNA"/>
</dbReference>
<keyword evidence="5 6" id="KW-0539">Nucleus</keyword>
<accession>A0AA35IYW2</accession>
<keyword evidence="7" id="KW-0175">Coiled coil</keyword>
<evidence type="ECO:0000313" key="10">
    <source>
        <dbReference type="Proteomes" id="UP001161438"/>
    </source>
</evidence>
<dbReference type="PANTHER" id="PTHR15341">
    <property type="entry name" value="SUN-COR STEROID HORMONE RECEPTOR CO-REPRESSOR"/>
    <property type="match status" value="1"/>
</dbReference>
<protein>
    <recommendedName>
        <fullName evidence="6">Exosome complex protein</fullName>
    </recommendedName>
</protein>
<gene>
    <name evidence="9" type="primary">SMKI08G1260</name>
    <name evidence="9" type="ORF">SMKI_08G1260</name>
</gene>
<dbReference type="GO" id="GO:0003723">
    <property type="term" value="F:RNA binding"/>
    <property type="evidence" value="ECO:0007669"/>
    <property type="project" value="UniProtKB-UniRule"/>
</dbReference>
<evidence type="ECO:0000256" key="2">
    <source>
        <dbReference type="ARBA" id="ARBA00009154"/>
    </source>
</evidence>
<keyword evidence="3 6" id="KW-0698">rRNA processing</keyword>
<comment type="similarity">
    <text evidence="2 6">Belongs to the C1D family.</text>
</comment>
<dbReference type="InterPro" id="IPR007146">
    <property type="entry name" value="Sas10/Utp3/C1D"/>
</dbReference>
<comment type="function">
    <text evidence="6">Required for exosome-dependent processing of pre-rRNA and small nucleolar RNA (snRNA) precursors. Involved in processing of 35S pre-rRNA at the A0, A1 and A2 sites.</text>
</comment>
<dbReference type="GO" id="GO:0000460">
    <property type="term" value="P:maturation of 5.8S rRNA"/>
    <property type="evidence" value="ECO:0007669"/>
    <property type="project" value="TreeGrafter"/>
</dbReference>
<feature type="compositionally biased region" description="Basic and acidic residues" evidence="8">
    <location>
        <begin position="177"/>
        <end position="187"/>
    </location>
</feature>
<evidence type="ECO:0000256" key="3">
    <source>
        <dbReference type="ARBA" id="ARBA00022552"/>
    </source>
</evidence>
<evidence type="ECO:0000256" key="1">
    <source>
        <dbReference type="ARBA" id="ARBA00004123"/>
    </source>
</evidence>
<comment type="subcellular location">
    <subcellularLocation>
        <location evidence="1 6">Nucleus</location>
    </subcellularLocation>
</comment>
<sequence length="187" mass="21318">MEDIKKIKPYVKSFSNALDELKPEIEKLTSKSLDEQLLLLSDERAKLELINRYAYVLSSLIFANMKVLGVRDMSPILNELKRVKSYMDKAKQYDNKISKFNEKSQAKQENARSIIFNVLDGNRNRFEPSISKSNFQGKHTKFENDEPAGSTTTRIISNIEEARKPSSKKSKKSAKVGKNEKGKIGRG</sequence>